<dbReference type="GO" id="GO:0071209">
    <property type="term" value="F:U7 snRNA binding"/>
    <property type="evidence" value="ECO:0007669"/>
    <property type="project" value="TreeGrafter"/>
</dbReference>
<comment type="caution">
    <text evidence="3">The sequence shown here is derived from an EMBL/GenBank/DDBJ whole genome shotgun (WGS) entry which is preliminary data.</text>
</comment>
<dbReference type="Proteomes" id="UP000232323">
    <property type="component" value="Unassembled WGS sequence"/>
</dbReference>
<dbReference type="FunFam" id="2.30.30.100:FF:000058">
    <property type="entry name" value="Small nuclear ribonucleoprotein Sm D3"/>
    <property type="match status" value="1"/>
</dbReference>
<dbReference type="InterPro" id="IPR047575">
    <property type="entry name" value="Sm"/>
</dbReference>
<accession>A0A250XC85</accession>
<evidence type="ECO:0000313" key="3">
    <source>
        <dbReference type="EMBL" id="GAX80693.1"/>
    </source>
</evidence>
<sequence>MHQASTSKSNSDPLDRGAHPKRRSRRPDRSERSLVCLVQSLVERRIVIELRNDVIVRGHVDSVDEFMNMTLSAVKVQTLEGIRSNYEFMYLKGRNVRYIHLPAALDVKEALDDQRKKTIEMRMEDLKYRLRNPLSALVKGDGGEGHHHDQQMMMRDSRLHDNSLHPVDSSTAHVSGPSSSRNNSQHQVSFSLWSHGQQSQSDQMRNVPLSSASSKGVQISYNNSELSHLHGSLRSSSAAVTALQAGMQLQEAEEADKAHDHHTEYDESVVEAERERMLKEMEEGFDFDLGDEDDVYCD</sequence>
<dbReference type="InterPro" id="IPR010920">
    <property type="entry name" value="LSM_dom_sf"/>
</dbReference>
<evidence type="ECO:0000313" key="4">
    <source>
        <dbReference type="Proteomes" id="UP000232323"/>
    </source>
</evidence>
<feature type="compositionally biased region" description="Polar residues" evidence="1">
    <location>
        <begin position="168"/>
        <end position="207"/>
    </location>
</feature>
<name>A0A250XC85_9CHLO</name>
<dbReference type="Gene3D" id="2.30.30.100">
    <property type="match status" value="1"/>
</dbReference>
<dbReference type="PANTHER" id="PTHR21196">
    <property type="entry name" value="U7 SNRNA-ASSOCIATED SM-LIKE PROTEIN LSM10"/>
    <property type="match status" value="1"/>
</dbReference>
<reference evidence="3 4" key="1">
    <citation type="submission" date="2017-08" db="EMBL/GenBank/DDBJ databases">
        <title>Acidophilic green algal genome provides insights into adaptation to an acidic environment.</title>
        <authorList>
            <person name="Hirooka S."/>
            <person name="Hirose Y."/>
            <person name="Kanesaki Y."/>
            <person name="Higuchi S."/>
            <person name="Fujiwara T."/>
            <person name="Onuma R."/>
            <person name="Era A."/>
            <person name="Ohbayashi R."/>
            <person name="Uzuka A."/>
            <person name="Nozaki H."/>
            <person name="Yoshikawa H."/>
            <person name="Miyagishima S.Y."/>
        </authorList>
    </citation>
    <scope>NUCLEOTIDE SEQUENCE [LARGE SCALE GENOMIC DNA]</scope>
    <source>
        <strain evidence="3 4">NIES-2499</strain>
    </source>
</reference>
<dbReference type="Pfam" id="PF01423">
    <property type="entry name" value="LSM"/>
    <property type="match status" value="1"/>
</dbReference>
<protein>
    <recommendedName>
        <fullName evidence="2">Sm domain-containing protein</fullName>
    </recommendedName>
</protein>
<dbReference type="OrthoDB" id="10256176at2759"/>
<dbReference type="InterPro" id="IPR001163">
    <property type="entry name" value="Sm_dom_euk/arc"/>
</dbReference>
<dbReference type="SUPFAM" id="SSF50182">
    <property type="entry name" value="Sm-like ribonucleoproteins"/>
    <property type="match status" value="1"/>
</dbReference>
<dbReference type="SMART" id="SM00651">
    <property type="entry name" value="Sm"/>
    <property type="match status" value="1"/>
</dbReference>
<feature type="compositionally biased region" description="Polar residues" evidence="1">
    <location>
        <begin position="1"/>
        <end position="12"/>
    </location>
</feature>
<dbReference type="GO" id="GO:0016604">
    <property type="term" value="C:nuclear body"/>
    <property type="evidence" value="ECO:0007669"/>
    <property type="project" value="TreeGrafter"/>
</dbReference>
<dbReference type="STRING" id="1157962.A0A250XC85"/>
<feature type="domain" description="Sm" evidence="2">
    <location>
        <begin position="33"/>
        <end position="105"/>
    </location>
</feature>
<proteinExistence type="predicted"/>
<dbReference type="AlphaFoldDB" id="A0A250XC85"/>
<keyword evidence="4" id="KW-1185">Reference proteome</keyword>
<dbReference type="CDD" id="cd01733">
    <property type="entry name" value="LSm10"/>
    <property type="match status" value="1"/>
</dbReference>
<dbReference type="GO" id="GO:0071208">
    <property type="term" value="F:histone pre-mRNA DCP binding"/>
    <property type="evidence" value="ECO:0007669"/>
    <property type="project" value="TreeGrafter"/>
</dbReference>
<dbReference type="PROSITE" id="PS52002">
    <property type="entry name" value="SM"/>
    <property type="match status" value="1"/>
</dbReference>
<feature type="region of interest" description="Disordered" evidence="1">
    <location>
        <begin position="161"/>
        <end position="207"/>
    </location>
</feature>
<evidence type="ECO:0000256" key="1">
    <source>
        <dbReference type="SAM" id="MobiDB-lite"/>
    </source>
</evidence>
<dbReference type="PANTHER" id="PTHR21196:SF1">
    <property type="entry name" value="U7 SNRNA-ASSOCIATED SM-LIKE PROTEIN LSM10"/>
    <property type="match status" value="1"/>
</dbReference>
<dbReference type="GO" id="GO:0071254">
    <property type="term" value="C:cytoplasmic U snRNP body"/>
    <property type="evidence" value="ECO:0007669"/>
    <property type="project" value="TreeGrafter"/>
</dbReference>
<dbReference type="InterPro" id="IPR052840">
    <property type="entry name" value="U7_snRNA_Sm-like"/>
</dbReference>
<dbReference type="GO" id="GO:0006398">
    <property type="term" value="P:mRNA 3'-end processing by stem-loop binding and cleavage"/>
    <property type="evidence" value="ECO:0007669"/>
    <property type="project" value="TreeGrafter"/>
</dbReference>
<evidence type="ECO:0000259" key="2">
    <source>
        <dbReference type="PROSITE" id="PS52002"/>
    </source>
</evidence>
<organism evidence="3 4">
    <name type="scientific">Chlamydomonas eustigma</name>
    <dbReference type="NCBI Taxonomy" id="1157962"/>
    <lineage>
        <taxon>Eukaryota</taxon>
        <taxon>Viridiplantae</taxon>
        <taxon>Chlorophyta</taxon>
        <taxon>core chlorophytes</taxon>
        <taxon>Chlorophyceae</taxon>
        <taxon>CS clade</taxon>
        <taxon>Chlamydomonadales</taxon>
        <taxon>Chlamydomonadaceae</taxon>
        <taxon>Chlamydomonas</taxon>
    </lineage>
</organism>
<gene>
    <name evidence="3" type="ORF">CEUSTIGMA_g8128.t1</name>
</gene>
<dbReference type="EMBL" id="BEGY01000055">
    <property type="protein sequence ID" value="GAX80693.1"/>
    <property type="molecule type" value="Genomic_DNA"/>
</dbReference>
<feature type="region of interest" description="Disordered" evidence="1">
    <location>
        <begin position="1"/>
        <end position="30"/>
    </location>
</feature>